<dbReference type="AlphaFoldDB" id="A0ABD3MA79"/>
<organism evidence="2 3">
    <name type="scientific">Discostella pseudostelligera</name>
    <dbReference type="NCBI Taxonomy" id="259834"/>
    <lineage>
        <taxon>Eukaryota</taxon>
        <taxon>Sar</taxon>
        <taxon>Stramenopiles</taxon>
        <taxon>Ochrophyta</taxon>
        <taxon>Bacillariophyta</taxon>
        <taxon>Coscinodiscophyceae</taxon>
        <taxon>Thalassiosirophycidae</taxon>
        <taxon>Stephanodiscales</taxon>
        <taxon>Stephanodiscaceae</taxon>
        <taxon>Discostella</taxon>
    </lineage>
</organism>
<proteinExistence type="predicted"/>
<dbReference type="EMBL" id="JALLBG020000168">
    <property type="protein sequence ID" value="KAL3760936.1"/>
    <property type="molecule type" value="Genomic_DNA"/>
</dbReference>
<feature type="region of interest" description="Disordered" evidence="1">
    <location>
        <begin position="136"/>
        <end position="225"/>
    </location>
</feature>
<feature type="region of interest" description="Disordered" evidence="1">
    <location>
        <begin position="1"/>
        <end position="29"/>
    </location>
</feature>
<feature type="region of interest" description="Disordered" evidence="1">
    <location>
        <begin position="247"/>
        <end position="293"/>
    </location>
</feature>
<feature type="compositionally biased region" description="Acidic residues" evidence="1">
    <location>
        <begin position="184"/>
        <end position="194"/>
    </location>
</feature>
<evidence type="ECO:0000313" key="3">
    <source>
        <dbReference type="Proteomes" id="UP001530293"/>
    </source>
</evidence>
<evidence type="ECO:0000256" key="1">
    <source>
        <dbReference type="SAM" id="MobiDB-lite"/>
    </source>
</evidence>
<accession>A0ABD3MA79</accession>
<comment type="caution">
    <text evidence="2">The sequence shown here is derived from an EMBL/GenBank/DDBJ whole genome shotgun (WGS) entry which is preliminary data.</text>
</comment>
<protein>
    <submittedName>
        <fullName evidence="2">Uncharacterized protein</fullName>
    </submittedName>
</protein>
<name>A0ABD3MA79_9STRA</name>
<gene>
    <name evidence="2" type="ORF">ACHAWU_009615</name>
</gene>
<keyword evidence="3" id="KW-1185">Reference proteome</keyword>
<feature type="compositionally biased region" description="Low complexity" evidence="1">
    <location>
        <begin position="247"/>
        <end position="257"/>
    </location>
</feature>
<feature type="compositionally biased region" description="Polar residues" evidence="1">
    <location>
        <begin position="203"/>
        <end position="212"/>
    </location>
</feature>
<evidence type="ECO:0000313" key="2">
    <source>
        <dbReference type="EMBL" id="KAL3760936.1"/>
    </source>
</evidence>
<feature type="compositionally biased region" description="Basic and acidic residues" evidence="1">
    <location>
        <begin position="258"/>
        <end position="267"/>
    </location>
</feature>
<reference evidence="2 3" key="1">
    <citation type="submission" date="2024-10" db="EMBL/GenBank/DDBJ databases">
        <title>Updated reference genomes for cyclostephanoid diatoms.</title>
        <authorList>
            <person name="Roberts W.R."/>
            <person name="Alverson A.J."/>
        </authorList>
    </citation>
    <scope>NUCLEOTIDE SEQUENCE [LARGE SCALE GENOMIC DNA]</scope>
    <source>
        <strain evidence="2 3">AJA232-27</strain>
    </source>
</reference>
<feature type="compositionally biased region" description="Basic residues" evidence="1">
    <location>
        <begin position="1"/>
        <end position="11"/>
    </location>
</feature>
<sequence length="323" mass="35680">MAKAVRGRRRNGRDGGDGGSGGSSSSNNVVSIDRELGYYKHSYDDDYVYNAQAGSRTNYTQLVQNYETTAKSYASNATIIARGYYDAANAGDWDDVIIPLLVVTVVLAFCLGCCMGRCCCNNDKVDDADDDEENLLSANRSSRRRSSRQKILKTRSGTPRRRYNLEESFTETDNESYYSRYGYDETDETDDDSDGTGYYNHPGSPSSLSDYKSAQRESAARRKTLAATKRAAIAMKAKATAEAALAKATAKSDNNTNSKEEETKTEVETSSAQVKKFDESSVSSKTTVKKETKNWGKLVPKKKSDPLLEARSRSHNFVGYYAT</sequence>
<dbReference type="Proteomes" id="UP001530293">
    <property type="component" value="Unassembled WGS sequence"/>
</dbReference>
<feature type="compositionally biased region" description="Basic residues" evidence="1">
    <location>
        <begin position="141"/>
        <end position="162"/>
    </location>
</feature>